<dbReference type="SUPFAM" id="SSF75620">
    <property type="entry name" value="Release factor"/>
    <property type="match status" value="2"/>
</dbReference>
<dbReference type="InterPro" id="IPR045853">
    <property type="entry name" value="Pep_chain_release_fac_I_sf"/>
</dbReference>
<keyword evidence="3" id="KW-0809">Transit peptide</keyword>
<evidence type="ECO:0000256" key="1">
    <source>
        <dbReference type="ARBA" id="ARBA00004173"/>
    </source>
</evidence>
<dbReference type="GO" id="GO:0003747">
    <property type="term" value="F:translation release factor activity"/>
    <property type="evidence" value="ECO:0007669"/>
    <property type="project" value="InterPro"/>
</dbReference>
<feature type="domain" description="Prokaryotic-type class I peptide chain release factors" evidence="5">
    <location>
        <begin position="160"/>
        <end position="256"/>
    </location>
</feature>
<gene>
    <name evidence="6" type="ORF">TMSB3V08_LOCUS2793</name>
</gene>
<organism evidence="6">
    <name type="scientific">Timema monikensis</name>
    <dbReference type="NCBI Taxonomy" id="170555"/>
    <lineage>
        <taxon>Eukaryota</taxon>
        <taxon>Metazoa</taxon>
        <taxon>Ecdysozoa</taxon>
        <taxon>Arthropoda</taxon>
        <taxon>Hexapoda</taxon>
        <taxon>Insecta</taxon>
        <taxon>Pterygota</taxon>
        <taxon>Neoptera</taxon>
        <taxon>Polyneoptera</taxon>
        <taxon>Phasmatodea</taxon>
        <taxon>Timematodea</taxon>
        <taxon>Timematoidea</taxon>
        <taxon>Timematidae</taxon>
        <taxon>Timema</taxon>
    </lineage>
</organism>
<comment type="subcellular location">
    <subcellularLocation>
        <location evidence="1">Mitochondrion</location>
    </subcellularLocation>
</comment>
<evidence type="ECO:0000256" key="4">
    <source>
        <dbReference type="ARBA" id="ARBA00023128"/>
    </source>
</evidence>
<name>A0A7R9E2J2_9NEOP</name>
<dbReference type="GO" id="GO:0005739">
    <property type="term" value="C:mitochondrion"/>
    <property type="evidence" value="ECO:0007669"/>
    <property type="project" value="UniProtKB-SubCell"/>
</dbReference>
<accession>A0A7R9E2J2</accession>
<reference evidence="6" key="1">
    <citation type="submission" date="2020-11" db="EMBL/GenBank/DDBJ databases">
        <authorList>
            <person name="Tran Van P."/>
        </authorList>
    </citation>
    <scope>NUCLEOTIDE SEQUENCE</scope>
</reference>
<dbReference type="Pfam" id="PF00472">
    <property type="entry name" value="RF-1"/>
    <property type="match status" value="1"/>
</dbReference>
<dbReference type="PANTHER" id="PTHR46203:SF1">
    <property type="entry name" value="MITOCHONDRIAL TRANSLATION RELEASE FACTOR IN RESCUE"/>
    <property type="match status" value="1"/>
</dbReference>
<evidence type="ECO:0000313" key="6">
    <source>
        <dbReference type="EMBL" id="CAD7425891.1"/>
    </source>
</evidence>
<dbReference type="Gene3D" id="3.30.160.20">
    <property type="match status" value="2"/>
</dbReference>
<protein>
    <recommendedName>
        <fullName evidence="5">Prokaryotic-type class I peptide chain release factors domain-containing protein</fullName>
    </recommendedName>
</protein>
<comment type="similarity">
    <text evidence="2">Belongs to the prokaryotic/mitochondrial release factor family.</text>
</comment>
<evidence type="ECO:0000259" key="5">
    <source>
        <dbReference type="Pfam" id="PF00472"/>
    </source>
</evidence>
<dbReference type="InterPro" id="IPR000352">
    <property type="entry name" value="Pep_chain_release_fac_I"/>
</dbReference>
<sequence>MVETVKVIFVISAVTLCNIGYKGEEKKPFKKNHPQYIQPGLNPDLPIFGSLVYCESSSLGHVATEAVQDMEDKGADWKHVIDGEVWKDRQEWKRMCQTALRGGNKGLSLLNSKRHTIDHSLVPKLEEEDLEEMFVRGSGPGGQNVNKTNNCVVLTHRPSEEDFEEQFVRGSGPGGSAVNKNSNCVVLIHKPSGIVVKCHQSRSQDKNRKLARQMLVTKLDNLLNGDGSVEAQQQAILDKKTQENKRRKKKLYELKAQWKEREGLS</sequence>
<dbReference type="InterPro" id="IPR052405">
    <property type="entry name" value="Mito_Transl_Release_Factor"/>
</dbReference>
<evidence type="ECO:0000256" key="2">
    <source>
        <dbReference type="ARBA" id="ARBA00010835"/>
    </source>
</evidence>
<dbReference type="PANTHER" id="PTHR46203">
    <property type="entry name" value="PROBABLE PEPTIDE CHAIN RELEASE FACTOR C12ORF65"/>
    <property type="match status" value="1"/>
</dbReference>
<keyword evidence="4" id="KW-0496">Mitochondrion</keyword>
<proteinExistence type="inferred from homology"/>
<evidence type="ECO:0000256" key="3">
    <source>
        <dbReference type="ARBA" id="ARBA00022946"/>
    </source>
</evidence>
<dbReference type="EMBL" id="OB793057">
    <property type="protein sequence ID" value="CAD7425891.1"/>
    <property type="molecule type" value="Genomic_DNA"/>
</dbReference>
<dbReference type="AlphaFoldDB" id="A0A7R9E2J2"/>